<evidence type="ECO:0008006" key="3">
    <source>
        <dbReference type="Google" id="ProtNLM"/>
    </source>
</evidence>
<gene>
    <name evidence="1" type="ORF">C8N24_0323</name>
</gene>
<evidence type="ECO:0000313" key="2">
    <source>
        <dbReference type="Proteomes" id="UP000278962"/>
    </source>
</evidence>
<comment type="caution">
    <text evidence="1">The sequence shown here is derived from an EMBL/GenBank/DDBJ whole genome shotgun (WGS) entry which is preliminary data.</text>
</comment>
<protein>
    <recommendedName>
        <fullName evidence="3">Acetyltransferase (GNAT) family protein</fullName>
    </recommendedName>
</protein>
<evidence type="ECO:0000313" key="1">
    <source>
        <dbReference type="EMBL" id="RKQ90518.1"/>
    </source>
</evidence>
<keyword evidence="2" id="KW-1185">Reference proteome</keyword>
<sequence length="157" mass="17267">MAASRYRIDAPAIAAAALRRATPPNSPPGLALVLPTSPVGLRRAVQTLTDYASSELHSTPGVERCYDGNGYHAQAPNPSAEAWLWAIEAWDEKPRAIGVCVMLEHAPSTWALTWAWMHPFERRRGHLTKAWPYLQSRYGAFTVDQPSAAMQAFLAGR</sequence>
<organism evidence="1 2">
    <name type="scientific">Solirubrobacter pauli</name>
    <dbReference type="NCBI Taxonomy" id="166793"/>
    <lineage>
        <taxon>Bacteria</taxon>
        <taxon>Bacillati</taxon>
        <taxon>Actinomycetota</taxon>
        <taxon>Thermoleophilia</taxon>
        <taxon>Solirubrobacterales</taxon>
        <taxon>Solirubrobacteraceae</taxon>
        <taxon>Solirubrobacter</taxon>
    </lineage>
</organism>
<accession>A0A660L673</accession>
<dbReference type="RefSeq" id="WP_121247260.1">
    <property type="nucleotide sequence ID" value="NZ_RBIL01000001.1"/>
</dbReference>
<proteinExistence type="predicted"/>
<dbReference type="Proteomes" id="UP000278962">
    <property type="component" value="Unassembled WGS sequence"/>
</dbReference>
<dbReference type="OrthoDB" id="4247303at2"/>
<dbReference type="EMBL" id="RBIL01000001">
    <property type="protein sequence ID" value="RKQ90518.1"/>
    <property type="molecule type" value="Genomic_DNA"/>
</dbReference>
<name>A0A660L673_9ACTN</name>
<dbReference type="AlphaFoldDB" id="A0A660L673"/>
<reference evidence="1 2" key="1">
    <citation type="submission" date="2018-10" db="EMBL/GenBank/DDBJ databases">
        <title>Genomic Encyclopedia of Archaeal and Bacterial Type Strains, Phase II (KMG-II): from individual species to whole genera.</title>
        <authorList>
            <person name="Goeker M."/>
        </authorList>
    </citation>
    <scope>NUCLEOTIDE SEQUENCE [LARGE SCALE GENOMIC DNA]</scope>
    <source>
        <strain evidence="1 2">DSM 14954</strain>
    </source>
</reference>